<dbReference type="PROSITE" id="PS51257">
    <property type="entry name" value="PROKAR_LIPOPROTEIN"/>
    <property type="match status" value="1"/>
</dbReference>
<dbReference type="RefSeq" id="WP_092342188.1">
    <property type="nucleotide sequence ID" value="NZ_FLSL01000099.1"/>
</dbReference>
<organism evidence="1 2">
    <name type="scientific">Candidatus Ichthyocystis hellenicum</name>
    <dbReference type="NCBI Taxonomy" id="1561003"/>
    <lineage>
        <taxon>Bacteria</taxon>
        <taxon>Pseudomonadati</taxon>
        <taxon>Pseudomonadota</taxon>
        <taxon>Betaproteobacteria</taxon>
        <taxon>Burkholderiales</taxon>
        <taxon>Candidatus Ichthyocystis</taxon>
    </lineage>
</organism>
<dbReference type="OrthoDB" id="5296580at2"/>
<evidence type="ECO:0000313" key="1">
    <source>
        <dbReference type="EMBL" id="CUT17343.1"/>
    </source>
</evidence>
<proteinExistence type="predicted"/>
<dbReference type="InterPro" id="IPR007446">
    <property type="entry name" value="PilP"/>
</dbReference>
<dbReference type="AlphaFoldDB" id="A0A0S4M2U7"/>
<keyword evidence="2" id="KW-1185">Reference proteome</keyword>
<evidence type="ECO:0000313" key="2">
    <source>
        <dbReference type="Proteomes" id="UP000198651"/>
    </source>
</evidence>
<dbReference type="Proteomes" id="UP000198651">
    <property type="component" value="Chromosome I"/>
</dbReference>
<dbReference type="Pfam" id="PF04351">
    <property type="entry name" value="PilP"/>
    <property type="match status" value="1"/>
</dbReference>
<gene>
    <name evidence="1" type="ORF">Ark11_0498</name>
</gene>
<accession>A0A0S4M2U7</accession>
<sequence>MNGNYKKYKLFIYIGINFFLLAGCLPSSNNELKRWMEEEASRIKRKEFVKLDDEYIRPQSFRPVRIDPFQAVRIGIYVGNGDASVDYTKNPNASPLKDVSLQDLKLVGLIINKDQRMAVVKHGPNMFRVGVGTRIGASGGVVIGIDGDGLKIKQRIDDGTGKIVSKVTIIKLR</sequence>
<dbReference type="EMBL" id="LN906597">
    <property type="protein sequence ID" value="CUT17343.1"/>
    <property type="molecule type" value="Genomic_DNA"/>
</dbReference>
<dbReference type="Gene3D" id="2.30.30.830">
    <property type="match status" value="1"/>
</dbReference>
<reference evidence="2" key="1">
    <citation type="submission" date="2015-11" db="EMBL/GenBank/DDBJ databases">
        <authorList>
            <person name="Seth-Smith H.M.B."/>
        </authorList>
    </citation>
    <scope>NUCLEOTIDE SEQUENCE [LARGE SCALE GENOMIC DNA]</scope>
    <source>
        <strain evidence="2">2013Ark11</strain>
    </source>
</reference>
<name>A0A0S4M2U7_9BURK</name>
<protein>
    <submittedName>
        <fullName evidence="1">Putative type 4 fimbrial protein PilP</fullName>
    </submittedName>
</protein>
<dbReference type="STRING" id="1561003.Ark11_0498"/>